<comment type="caution">
    <text evidence="2">The sequence shown here is derived from an EMBL/GenBank/DDBJ whole genome shotgun (WGS) entry which is preliminary data.</text>
</comment>
<dbReference type="InterPro" id="IPR021122">
    <property type="entry name" value="RNA_ligase_dom_REL/Rnl2"/>
</dbReference>
<dbReference type="Pfam" id="PF09414">
    <property type="entry name" value="RNA_ligase"/>
    <property type="match status" value="1"/>
</dbReference>
<reference evidence="2 3" key="1">
    <citation type="submission" date="2019-07" db="EMBL/GenBank/DDBJ databases">
        <title>Lentzea xizangensis sp. nov., isolated from Qinghai-Tibetan Plateau Soils.</title>
        <authorList>
            <person name="Huang J."/>
        </authorList>
    </citation>
    <scope>NUCLEOTIDE SEQUENCE [LARGE SCALE GENOMIC DNA]</scope>
    <source>
        <strain evidence="2 3">FXJ1.1311</strain>
    </source>
</reference>
<evidence type="ECO:0000313" key="3">
    <source>
        <dbReference type="Proteomes" id="UP000316639"/>
    </source>
</evidence>
<keyword evidence="2" id="KW-0436">Ligase</keyword>
<dbReference type="EMBL" id="VOBR01000002">
    <property type="protein sequence ID" value="TWP53877.1"/>
    <property type="molecule type" value="Genomic_DNA"/>
</dbReference>
<dbReference type="Proteomes" id="UP000316639">
    <property type="component" value="Unassembled WGS sequence"/>
</dbReference>
<dbReference type="OrthoDB" id="1060685at2"/>
<evidence type="ECO:0000259" key="1">
    <source>
        <dbReference type="Pfam" id="PF09414"/>
    </source>
</evidence>
<dbReference type="GO" id="GO:0016874">
    <property type="term" value="F:ligase activity"/>
    <property type="evidence" value="ECO:0007669"/>
    <property type="project" value="UniProtKB-KW"/>
</dbReference>
<accession>A0A563F1L8</accession>
<keyword evidence="3" id="KW-1185">Reference proteome</keyword>
<dbReference type="AlphaFoldDB" id="A0A563F1L8"/>
<gene>
    <name evidence="2" type="ORF">FKR81_03735</name>
</gene>
<dbReference type="SUPFAM" id="SSF56091">
    <property type="entry name" value="DNA ligase/mRNA capping enzyme, catalytic domain"/>
    <property type="match status" value="1"/>
</dbReference>
<proteinExistence type="predicted"/>
<sequence>MANRVFLMWRTVAPVADTGLERRCNASNAGIGIARDGLASADHTAVVQHISYPKIPTAEQFGGTAVGGPWVATEKVHGAQLVVACDGRDVSVGKRKAWLRGDEPFFGWQLLRRNLEQAAKIALSHSGGASVRVFGELYGGRYPHPDVPPASGAAAVQTGIWYSPDVRFALFDVLSHDDADDPGVFQPYAHVAAIADAAGLDVVPLLGRGTRSALDALPQRFPSRVPHVLGLPELPDNLAEGIVLRPDTPCSPEQRPIIKMKIDEFDEQRFDQSRPWDPQVRLPLADLCHIGRAMVNPARLASARSKVGPADLDELLDEVILDVMVDLSEAFPAAVAVLTDEEEAELHDVIRAATAGDQV</sequence>
<dbReference type="Gene3D" id="3.30.1490.70">
    <property type="match status" value="1"/>
</dbReference>
<organism evidence="2 3">
    <name type="scientific">Lentzea tibetensis</name>
    <dbReference type="NCBI Taxonomy" id="2591470"/>
    <lineage>
        <taxon>Bacteria</taxon>
        <taxon>Bacillati</taxon>
        <taxon>Actinomycetota</taxon>
        <taxon>Actinomycetes</taxon>
        <taxon>Pseudonocardiales</taxon>
        <taxon>Pseudonocardiaceae</taxon>
        <taxon>Lentzea</taxon>
    </lineage>
</organism>
<dbReference type="Gene3D" id="3.30.470.30">
    <property type="entry name" value="DNA ligase/mRNA capping enzyme"/>
    <property type="match status" value="1"/>
</dbReference>
<feature type="domain" description="RNA ligase" evidence="1">
    <location>
        <begin position="69"/>
        <end position="260"/>
    </location>
</feature>
<evidence type="ECO:0000313" key="2">
    <source>
        <dbReference type="EMBL" id="TWP53877.1"/>
    </source>
</evidence>
<protein>
    <submittedName>
        <fullName evidence="2">RNA ligase</fullName>
    </submittedName>
</protein>
<name>A0A563F1L8_9PSEU</name>